<sequence>MVTLSFSIITGIAVSAFYLATLEEKESLGVLKLGLPGASAVRLIPPPRIPKPGPKRPTGQSGTKKPRRVKRSSGGSLGGHH</sequence>
<organism evidence="3">
    <name type="scientific">Rhipicephalus zambeziensis</name>
    <dbReference type="NCBI Taxonomy" id="60191"/>
    <lineage>
        <taxon>Eukaryota</taxon>
        <taxon>Metazoa</taxon>
        <taxon>Ecdysozoa</taxon>
        <taxon>Arthropoda</taxon>
        <taxon>Chelicerata</taxon>
        <taxon>Arachnida</taxon>
        <taxon>Acari</taxon>
        <taxon>Parasitiformes</taxon>
        <taxon>Ixodida</taxon>
        <taxon>Ixodoidea</taxon>
        <taxon>Ixodidae</taxon>
        <taxon>Rhipicephalinae</taxon>
        <taxon>Rhipicephalus</taxon>
        <taxon>Rhipicephalus</taxon>
    </lineage>
</organism>
<reference evidence="3" key="1">
    <citation type="journal article" date="2017" name="Parasit. Vectors">
        <title>Sialotranscriptomics of Rhipicephalus zambeziensis reveals intricate expression profiles of secretory proteins and suggests tight temporal transcriptional regulation during blood-feeding.</title>
        <authorList>
            <person name="de Castro M.H."/>
            <person name="de Klerk D."/>
            <person name="Pienaar R."/>
            <person name="Rees D.J.G."/>
            <person name="Mans B.J."/>
        </authorList>
    </citation>
    <scope>NUCLEOTIDE SEQUENCE</scope>
    <source>
        <tissue evidence="3">Salivary glands</tissue>
    </source>
</reference>
<evidence type="ECO:0000313" key="3">
    <source>
        <dbReference type="EMBL" id="MAA14175.1"/>
    </source>
</evidence>
<evidence type="ECO:0000256" key="1">
    <source>
        <dbReference type="SAM" id="MobiDB-lite"/>
    </source>
</evidence>
<feature type="region of interest" description="Disordered" evidence="1">
    <location>
        <begin position="42"/>
        <end position="81"/>
    </location>
</feature>
<dbReference type="AlphaFoldDB" id="A0A224YBA4"/>
<evidence type="ECO:0000256" key="2">
    <source>
        <dbReference type="SAM" id="SignalP"/>
    </source>
</evidence>
<name>A0A224YBA4_9ACAR</name>
<accession>A0A224YBA4</accession>
<keyword evidence="2" id="KW-0732">Signal</keyword>
<protein>
    <submittedName>
        <fullName evidence="3">Uncharacterized protein</fullName>
    </submittedName>
</protein>
<feature type="signal peptide" evidence="2">
    <location>
        <begin position="1"/>
        <end position="16"/>
    </location>
</feature>
<feature type="chain" id="PRO_5012443218" evidence="2">
    <location>
        <begin position="17"/>
        <end position="81"/>
    </location>
</feature>
<dbReference type="EMBL" id="GFPF01003029">
    <property type="protein sequence ID" value="MAA14175.1"/>
    <property type="molecule type" value="Transcribed_RNA"/>
</dbReference>
<proteinExistence type="predicted"/>